<sequence>MNLIHMRQGCHENIAVIVAVLFGHFTEVRPEVSLVVRMVATVGNYDYIIDWEFKLINLRIIF</sequence>
<dbReference type="Gene3D" id="2.70.98.20">
    <property type="entry name" value="Copper amine oxidase, catalytic domain"/>
    <property type="match status" value="1"/>
</dbReference>
<evidence type="ECO:0000313" key="2">
    <source>
        <dbReference type="EMBL" id="KAK7852628.1"/>
    </source>
</evidence>
<dbReference type="EMBL" id="PKMF04000074">
    <property type="protein sequence ID" value="KAK7852628.1"/>
    <property type="molecule type" value="Genomic_DNA"/>
</dbReference>
<dbReference type="GO" id="GO:0005507">
    <property type="term" value="F:copper ion binding"/>
    <property type="evidence" value="ECO:0007669"/>
    <property type="project" value="InterPro"/>
</dbReference>
<evidence type="ECO:0000259" key="1">
    <source>
        <dbReference type="Pfam" id="PF01179"/>
    </source>
</evidence>
<feature type="domain" description="Copper amine oxidase catalytic" evidence="1">
    <location>
        <begin position="26"/>
        <end position="54"/>
    </location>
</feature>
<accession>A0AAW0LQ87</accession>
<name>A0AAW0LQ87_QUESU</name>
<dbReference type="InterPro" id="IPR015798">
    <property type="entry name" value="Cu_amine_oxidase_C"/>
</dbReference>
<dbReference type="GO" id="GO:0048038">
    <property type="term" value="F:quinone binding"/>
    <property type="evidence" value="ECO:0007669"/>
    <property type="project" value="InterPro"/>
</dbReference>
<dbReference type="GO" id="GO:0009308">
    <property type="term" value="P:amine metabolic process"/>
    <property type="evidence" value="ECO:0007669"/>
    <property type="project" value="InterPro"/>
</dbReference>
<comment type="caution">
    <text evidence="2">The sequence shown here is derived from an EMBL/GenBank/DDBJ whole genome shotgun (WGS) entry which is preliminary data.</text>
</comment>
<dbReference type="SUPFAM" id="SSF49998">
    <property type="entry name" value="Amine oxidase catalytic domain"/>
    <property type="match status" value="1"/>
</dbReference>
<organism evidence="2 3">
    <name type="scientific">Quercus suber</name>
    <name type="common">Cork oak</name>
    <dbReference type="NCBI Taxonomy" id="58331"/>
    <lineage>
        <taxon>Eukaryota</taxon>
        <taxon>Viridiplantae</taxon>
        <taxon>Streptophyta</taxon>
        <taxon>Embryophyta</taxon>
        <taxon>Tracheophyta</taxon>
        <taxon>Spermatophyta</taxon>
        <taxon>Magnoliopsida</taxon>
        <taxon>eudicotyledons</taxon>
        <taxon>Gunneridae</taxon>
        <taxon>Pentapetalae</taxon>
        <taxon>rosids</taxon>
        <taxon>fabids</taxon>
        <taxon>Fagales</taxon>
        <taxon>Fagaceae</taxon>
        <taxon>Quercus</taxon>
    </lineage>
</organism>
<dbReference type="InterPro" id="IPR049948">
    <property type="entry name" value="Cu_Am_ox_TPQ-bd"/>
</dbReference>
<protein>
    <submittedName>
        <fullName evidence="2">Primary amine oxidase 2</fullName>
    </submittedName>
</protein>
<proteinExistence type="predicted"/>
<dbReference type="AlphaFoldDB" id="A0AAW0LQ87"/>
<evidence type="ECO:0000313" key="3">
    <source>
        <dbReference type="Proteomes" id="UP000237347"/>
    </source>
</evidence>
<dbReference type="GO" id="GO:0008131">
    <property type="term" value="F:primary methylamine oxidase activity"/>
    <property type="evidence" value="ECO:0007669"/>
    <property type="project" value="InterPro"/>
</dbReference>
<dbReference type="Proteomes" id="UP000237347">
    <property type="component" value="Unassembled WGS sequence"/>
</dbReference>
<dbReference type="Pfam" id="PF01179">
    <property type="entry name" value="Cu_amine_oxid"/>
    <property type="match status" value="1"/>
</dbReference>
<dbReference type="PROSITE" id="PS01164">
    <property type="entry name" value="COPPER_AMINE_OXID_1"/>
    <property type="match status" value="1"/>
</dbReference>
<dbReference type="InterPro" id="IPR036460">
    <property type="entry name" value="Cu_amine_oxidase_C_sf"/>
</dbReference>
<gene>
    <name evidence="2" type="ORF">CFP56_038578</name>
</gene>
<keyword evidence="3" id="KW-1185">Reference proteome</keyword>
<reference evidence="2 3" key="1">
    <citation type="journal article" date="2018" name="Sci. Data">
        <title>The draft genome sequence of cork oak.</title>
        <authorList>
            <person name="Ramos A.M."/>
            <person name="Usie A."/>
            <person name="Barbosa P."/>
            <person name="Barros P.M."/>
            <person name="Capote T."/>
            <person name="Chaves I."/>
            <person name="Simoes F."/>
            <person name="Abreu I."/>
            <person name="Carrasquinho I."/>
            <person name="Faro C."/>
            <person name="Guimaraes J.B."/>
            <person name="Mendonca D."/>
            <person name="Nobrega F."/>
            <person name="Rodrigues L."/>
            <person name="Saibo N.J.M."/>
            <person name="Varela M.C."/>
            <person name="Egas C."/>
            <person name="Matos J."/>
            <person name="Miguel C.M."/>
            <person name="Oliveira M.M."/>
            <person name="Ricardo C.P."/>
            <person name="Goncalves S."/>
        </authorList>
    </citation>
    <scope>NUCLEOTIDE SEQUENCE [LARGE SCALE GENOMIC DNA]</scope>
    <source>
        <strain evidence="3">cv. HL8</strain>
    </source>
</reference>